<sequence>MQVVSGKQRLAFRLAVQSAILALSLALLVSLITALQLLKSLPQEQEGTRKELLAATLPAFNLATFNYNSRLNQHLADGLSQYSGIASVIVLNTQGTIQAKANSTQACTLSETDFLLFGEPTIDVTPLSYAGTHLGKLIIETDLCPVTRKFYLTLRQTLGFSLLFATIVSAFVYAAFYRRITRPLQELSARISAINASNIESVDLSEMKAARDDELGLLMRSAAELFTLLQQHIRDRRQQETDQSEYSAKLEMLVRKRTEALSDLHKKPTRLPTEEHDSGAVPLLSVLEPEMRKFLTPLQNSLPADEAQQLSNLINLAARLTVVEIPESPDLVDIHEALQHQDYRPENLQLRLEAPGQLILARKRLNLLIQGLFNIADQTDADSLSLTTRYRHNQLEIDLGGDHFSLACSQLNAIINDDFSLASGAVAAIAKAMKGRMDVLTQEDGKVILRCSLPARWLEDELLPLKHQLRHTALFLDIDNDILNEQIKRWLSSWDVPFHLAGDKQGIGSVTLTDHHDASQSHAGITLPLTLLADGEPYRPIHLLNDLQHLTPDNKATKRALNLLLVDDNTINRMLCQRFLKNLGISPETADNGLQALEQCRRRHYDLILMDCQMPVMDGMEATRQIRRHSINMKTPIIALTGLTGEQERHNCLTAGMNDFISKPFTQDQIQATLLQWLESDGQDFSSAEAP</sequence>
<name>A0ABS7ZNZ1_9GAMM</name>
<reference evidence="6 7" key="1">
    <citation type="submission" date="2020-12" db="EMBL/GenBank/DDBJ databases">
        <title>Novel Thalassolituus-related marine hydrocarbonoclastic bacteria mediated algae-derived hydrocarbons mineralization in twilight zone of the northern South China Sea.</title>
        <authorList>
            <person name="Dong C."/>
        </authorList>
    </citation>
    <scope>NUCLEOTIDE SEQUENCE [LARGE SCALE GENOMIC DNA]</scope>
    <source>
        <strain evidence="6 7">IMCC1826</strain>
    </source>
</reference>
<dbReference type="SMART" id="SM00448">
    <property type="entry name" value="REC"/>
    <property type="match status" value="1"/>
</dbReference>
<dbReference type="CDD" id="cd17546">
    <property type="entry name" value="REC_hyHK_CKI1_RcsC-like"/>
    <property type="match status" value="1"/>
</dbReference>
<evidence type="ECO:0000259" key="5">
    <source>
        <dbReference type="PROSITE" id="PS50885"/>
    </source>
</evidence>
<dbReference type="RefSeq" id="WP_225672457.1">
    <property type="nucleotide sequence ID" value="NZ_JAEDAH010000020.1"/>
</dbReference>
<dbReference type="PANTHER" id="PTHR45339:SF3">
    <property type="entry name" value="HISTIDINE KINASE"/>
    <property type="match status" value="1"/>
</dbReference>
<dbReference type="EMBL" id="JAEDAH010000020">
    <property type="protein sequence ID" value="MCA6062948.1"/>
    <property type="molecule type" value="Genomic_DNA"/>
</dbReference>
<feature type="modified residue" description="4-aspartylphosphate" evidence="2">
    <location>
        <position position="611"/>
    </location>
</feature>
<dbReference type="Gene3D" id="3.40.50.2300">
    <property type="match status" value="1"/>
</dbReference>
<dbReference type="InterPro" id="IPR003660">
    <property type="entry name" value="HAMP_dom"/>
</dbReference>
<protein>
    <submittedName>
        <fullName evidence="6">Response regulator</fullName>
    </submittedName>
</protein>
<dbReference type="PANTHER" id="PTHR45339">
    <property type="entry name" value="HYBRID SIGNAL TRANSDUCTION HISTIDINE KINASE J"/>
    <property type="match status" value="1"/>
</dbReference>
<evidence type="ECO:0000313" key="7">
    <source>
        <dbReference type="Proteomes" id="UP000714380"/>
    </source>
</evidence>
<dbReference type="Pfam" id="PF00072">
    <property type="entry name" value="Response_reg"/>
    <property type="match status" value="1"/>
</dbReference>
<comment type="caution">
    <text evidence="6">The sequence shown here is derived from an EMBL/GenBank/DDBJ whole genome shotgun (WGS) entry which is preliminary data.</text>
</comment>
<feature type="domain" description="HAMP" evidence="5">
    <location>
        <begin position="178"/>
        <end position="234"/>
    </location>
</feature>
<dbReference type="PROSITE" id="PS50885">
    <property type="entry name" value="HAMP"/>
    <property type="match status" value="1"/>
</dbReference>
<keyword evidence="3" id="KW-0812">Transmembrane</keyword>
<keyword evidence="7" id="KW-1185">Reference proteome</keyword>
<evidence type="ECO:0000259" key="4">
    <source>
        <dbReference type="PROSITE" id="PS50110"/>
    </source>
</evidence>
<dbReference type="InterPro" id="IPR001789">
    <property type="entry name" value="Sig_transdc_resp-reg_receiver"/>
</dbReference>
<dbReference type="SUPFAM" id="SSF52172">
    <property type="entry name" value="CheY-like"/>
    <property type="match status" value="1"/>
</dbReference>
<accession>A0ABS7ZNZ1</accession>
<dbReference type="Proteomes" id="UP000714380">
    <property type="component" value="Unassembled WGS sequence"/>
</dbReference>
<evidence type="ECO:0000256" key="1">
    <source>
        <dbReference type="ARBA" id="ARBA00022553"/>
    </source>
</evidence>
<keyword evidence="1 2" id="KW-0597">Phosphoprotein</keyword>
<dbReference type="PROSITE" id="PS50110">
    <property type="entry name" value="RESPONSE_REGULATORY"/>
    <property type="match status" value="1"/>
</dbReference>
<gene>
    <name evidence="6" type="ORF">I9W95_04920</name>
</gene>
<keyword evidence="3" id="KW-1133">Transmembrane helix</keyword>
<evidence type="ECO:0000313" key="6">
    <source>
        <dbReference type="EMBL" id="MCA6062948.1"/>
    </source>
</evidence>
<keyword evidence="3" id="KW-0472">Membrane</keyword>
<dbReference type="Gene3D" id="6.10.340.10">
    <property type="match status" value="1"/>
</dbReference>
<feature type="domain" description="Response regulatory" evidence="4">
    <location>
        <begin position="562"/>
        <end position="678"/>
    </location>
</feature>
<feature type="transmembrane region" description="Helical" evidence="3">
    <location>
        <begin position="158"/>
        <end position="177"/>
    </location>
</feature>
<evidence type="ECO:0000256" key="3">
    <source>
        <dbReference type="SAM" id="Phobius"/>
    </source>
</evidence>
<organism evidence="6 7">
    <name type="scientific">Thalassolituus marinus</name>
    <dbReference type="NCBI Taxonomy" id="671053"/>
    <lineage>
        <taxon>Bacteria</taxon>
        <taxon>Pseudomonadati</taxon>
        <taxon>Pseudomonadota</taxon>
        <taxon>Gammaproteobacteria</taxon>
        <taxon>Oceanospirillales</taxon>
        <taxon>Oceanospirillaceae</taxon>
        <taxon>Thalassolituus</taxon>
    </lineage>
</organism>
<feature type="transmembrane region" description="Helical" evidence="3">
    <location>
        <begin position="12"/>
        <end position="35"/>
    </location>
</feature>
<proteinExistence type="predicted"/>
<dbReference type="InterPro" id="IPR011006">
    <property type="entry name" value="CheY-like_superfamily"/>
</dbReference>
<evidence type="ECO:0000256" key="2">
    <source>
        <dbReference type="PROSITE-ProRule" id="PRU00169"/>
    </source>
</evidence>